<accession>A0ABR0WUS2</accession>
<protein>
    <submittedName>
        <fullName evidence="1">Uncharacterized protein</fullName>
    </submittedName>
</protein>
<dbReference type="EMBL" id="JABTTQ020000008">
    <property type="protein sequence ID" value="KAK6150701.1"/>
    <property type="molecule type" value="Genomic_DNA"/>
</dbReference>
<evidence type="ECO:0000313" key="1">
    <source>
        <dbReference type="EMBL" id="KAK6150701.1"/>
    </source>
</evidence>
<keyword evidence="2" id="KW-1185">Reference proteome</keyword>
<organism evidence="1 2">
    <name type="scientific">Rehmannia glutinosa</name>
    <name type="common">Chinese foxglove</name>
    <dbReference type="NCBI Taxonomy" id="99300"/>
    <lineage>
        <taxon>Eukaryota</taxon>
        <taxon>Viridiplantae</taxon>
        <taxon>Streptophyta</taxon>
        <taxon>Embryophyta</taxon>
        <taxon>Tracheophyta</taxon>
        <taxon>Spermatophyta</taxon>
        <taxon>Magnoliopsida</taxon>
        <taxon>eudicotyledons</taxon>
        <taxon>Gunneridae</taxon>
        <taxon>Pentapetalae</taxon>
        <taxon>asterids</taxon>
        <taxon>lamiids</taxon>
        <taxon>Lamiales</taxon>
        <taxon>Orobanchaceae</taxon>
        <taxon>Rehmannieae</taxon>
        <taxon>Rehmannia</taxon>
    </lineage>
</organism>
<gene>
    <name evidence="1" type="ORF">DH2020_015633</name>
</gene>
<reference evidence="1 2" key="1">
    <citation type="journal article" date="2021" name="Comput. Struct. Biotechnol. J.">
        <title>De novo genome assembly of the potent medicinal plant Rehmannia glutinosa using nanopore technology.</title>
        <authorList>
            <person name="Ma L."/>
            <person name="Dong C."/>
            <person name="Song C."/>
            <person name="Wang X."/>
            <person name="Zheng X."/>
            <person name="Niu Y."/>
            <person name="Chen S."/>
            <person name="Feng W."/>
        </authorList>
    </citation>
    <scope>NUCLEOTIDE SEQUENCE [LARGE SCALE GENOMIC DNA]</scope>
    <source>
        <strain evidence="1">DH-2019</strain>
    </source>
</reference>
<dbReference type="Proteomes" id="UP001318860">
    <property type="component" value="Unassembled WGS sequence"/>
</dbReference>
<comment type="caution">
    <text evidence="1">The sequence shown here is derived from an EMBL/GenBank/DDBJ whole genome shotgun (WGS) entry which is preliminary data.</text>
</comment>
<proteinExistence type="predicted"/>
<sequence>MHQEWYKIRDVIGAPSEFQATRRLIESLTPEWRLEAEKLYVDLLRYDEAKNKLKINYGAFTAILYGKMAPPRRDLPTQGNLENLVANLTTIVQGLVQQNMSNTQNGQNHPTIIDNTSQVVEQFWRYRPPTLTGRADPFVVEVYQKEAKRFVAGLRPELSGVISVFGEVTYA</sequence>
<evidence type="ECO:0000313" key="2">
    <source>
        <dbReference type="Proteomes" id="UP001318860"/>
    </source>
</evidence>
<name>A0ABR0WUS2_REHGL</name>